<proteinExistence type="inferred from homology"/>
<feature type="domain" description="GH16" evidence="2">
    <location>
        <begin position="302"/>
        <end position="552"/>
    </location>
</feature>
<evidence type="ECO:0000313" key="3">
    <source>
        <dbReference type="EMBL" id="GGB80526.1"/>
    </source>
</evidence>
<sequence>MTMKKTLNNLAKFLLLLVLVTGCQDDDKSFGDLTAPSNLTASYEIIGQDADNPNGDGSGKVALTAQADNAVSYRFVFPDNTSNTVTSGQYTKRFTTEGINSYEVVVVAYGKGGVSTSTTLLVEDVLSNFNDPVTTELLTNNSSKTWYWAAATQGHLGVGPNTVDGNNYYPDWYAAAPFEKAGAESSSCIYEDELTFTLEGENTIKYTLNNGSGTFFNVDYVSVAGGNATEDTCYEYDTSGEKTVLLGPAESVVAEENTTGTAMTFSDGGFMGYYVGATTYEILDISETQMTVRAVQGSNSELAWYHIFTTQPPIADDGPVYDNLIWSDEFDVDGAPDATKWNMEIGNGTNGWGNNELQYYRAENATVEGGFLKITAKKEPFNGYQYTSARMTTHNHLDFTYGKVEVRAKLPSGGGTWPAIWMLGSNYTTNEWPACGEIDIMEHVGNDQNTIHGTLHYPGNSGGNGNTSSTVVEGVSEEFHVYSVYWSPDIIRFYVDDNEFKTFANTESVPFNWDFFVILNVAMGGTFGGDIDPNFEESTMEVDYVKVYQEQE</sequence>
<dbReference type="PROSITE" id="PS51257">
    <property type="entry name" value="PROKAR_LIPOPROTEIN"/>
    <property type="match status" value="1"/>
</dbReference>
<name>A0ABQ1K0W0_9FLAO</name>
<comment type="caution">
    <text evidence="3">The sequence shown here is derived from an EMBL/GenBank/DDBJ whole genome shotgun (WGS) entry which is preliminary data.</text>
</comment>
<dbReference type="PANTHER" id="PTHR10963">
    <property type="entry name" value="GLYCOSYL HYDROLASE-RELATED"/>
    <property type="match status" value="1"/>
</dbReference>
<dbReference type="Gene3D" id="2.60.120.200">
    <property type="match status" value="1"/>
</dbReference>
<reference evidence="4" key="1">
    <citation type="journal article" date="2019" name="Int. J. Syst. Evol. Microbiol.">
        <title>The Global Catalogue of Microorganisms (GCM) 10K type strain sequencing project: providing services to taxonomists for standard genome sequencing and annotation.</title>
        <authorList>
            <consortium name="The Broad Institute Genomics Platform"/>
            <consortium name="The Broad Institute Genome Sequencing Center for Infectious Disease"/>
            <person name="Wu L."/>
            <person name="Ma J."/>
        </authorList>
    </citation>
    <scope>NUCLEOTIDE SEQUENCE [LARGE SCALE GENOMIC DNA]</scope>
    <source>
        <strain evidence="4">CGMCC 1.15461</strain>
    </source>
</reference>
<gene>
    <name evidence="3" type="ORF">GCM10007424_20790</name>
</gene>
<dbReference type="PANTHER" id="PTHR10963:SF55">
    <property type="entry name" value="GLYCOSIDE HYDROLASE FAMILY 16 PROTEIN"/>
    <property type="match status" value="1"/>
</dbReference>
<dbReference type="Proteomes" id="UP000615760">
    <property type="component" value="Unassembled WGS sequence"/>
</dbReference>
<dbReference type="InterPro" id="IPR013320">
    <property type="entry name" value="ConA-like_dom_sf"/>
</dbReference>
<dbReference type="SUPFAM" id="SSF49899">
    <property type="entry name" value="Concanavalin A-like lectins/glucanases"/>
    <property type="match status" value="1"/>
</dbReference>
<evidence type="ECO:0000313" key="4">
    <source>
        <dbReference type="Proteomes" id="UP000615760"/>
    </source>
</evidence>
<comment type="similarity">
    <text evidence="1">Belongs to the glycosyl hydrolase 16 family.</text>
</comment>
<dbReference type="InterPro" id="IPR050546">
    <property type="entry name" value="Glycosyl_Hydrlase_16"/>
</dbReference>
<organism evidence="3 4">
    <name type="scientific">Flavobacterium suaedae</name>
    <dbReference type="NCBI Taxonomy" id="1767027"/>
    <lineage>
        <taxon>Bacteria</taxon>
        <taxon>Pseudomonadati</taxon>
        <taxon>Bacteroidota</taxon>
        <taxon>Flavobacteriia</taxon>
        <taxon>Flavobacteriales</taxon>
        <taxon>Flavobacteriaceae</taxon>
        <taxon>Flavobacterium</taxon>
    </lineage>
</organism>
<dbReference type="InterPro" id="IPR000757">
    <property type="entry name" value="Beta-glucanase-like"/>
</dbReference>
<evidence type="ECO:0000259" key="2">
    <source>
        <dbReference type="PROSITE" id="PS51762"/>
    </source>
</evidence>
<dbReference type="EMBL" id="BMJE01000005">
    <property type="protein sequence ID" value="GGB80526.1"/>
    <property type="molecule type" value="Genomic_DNA"/>
</dbReference>
<protein>
    <recommendedName>
        <fullName evidence="2">GH16 domain-containing protein</fullName>
    </recommendedName>
</protein>
<dbReference type="CDD" id="cd08023">
    <property type="entry name" value="GH16_laminarinase_like"/>
    <property type="match status" value="1"/>
</dbReference>
<evidence type="ECO:0000256" key="1">
    <source>
        <dbReference type="ARBA" id="ARBA00006865"/>
    </source>
</evidence>
<keyword evidence="4" id="KW-1185">Reference proteome</keyword>
<dbReference type="PROSITE" id="PS51762">
    <property type="entry name" value="GH16_2"/>
    <property type="match status" value="1"/>
</dbReference>
<dbReference type="Pfam" id="PF00722">
    <property type="entry name" value="Glyco_hydro_16"/>
    <property type="match status" value="1"/>
</dbReference>
<accession>A0ABQ1K0W0</accession>